<feature type="transmembrane region" description="Helical" evidence="7">
    <location>
        <begin position="59"/>
        <end position="77"/>
    </location>
</feature>
<evidence type="ECO:0000256" key="4">
    <source>
        <dbReference type="ARBA" id="ARBA00022692"/>
    </source>
</evidence>
<keyword evidence="4 7" id="KW-0812">Transmembrane</keyword>
<reference evidence="10 11" key="1">
    <citation type="submission" date="2020-02" db="EMBL/GenBank/DDBJ databases">
        <title>Balneolaceae bacterium YR4-1, complete genome.</title>
        <authorList>
            <person name="Li Y."/>
            <person name="Wu S."/>
        </authorList>
    </citation>
    <scope>NUCLEOTIDE SEQUENCE [LARGE SCALE GENOMIC DNA]</scope>
    <source>
        <strain evidence="10 11">YR4-1</strain>
    </source>
</reference>
<dbReference type="SUPFAM" id="SSF82861">
    <property type="entry name" value="Mechanosensitive channel protein MscS (YggB), transmembrane region"/>
    <property type="match status" value="1"/>
</dbReference>
<keyword evidence="6 7" id="KW-0472">Membrane</keyword>
<sequence>MDSIFETIKLDVISLSEKLPLLIYAILIFAVFVILGKLVSKGIKKGIERGDFTTTYQTFFLKLVRGLFYIFGFLIALNTLGFTSIATSLLAGGGITAVVIGFAFREIGENILAGFFLAFSRPFSIGDLIQSEGLQGRVKGVELRHTHIRTAEGCDIYIPSSQIFNKPLHNYTRDGLRRAGFIIGVDYEDNIQKALELLVNELASIEEILKNPKPTLLISNFTPNFVEIQIYFWIDTFNQEISLGRVRTEAMEACRTLLIENNFTLSSSVSTSLEMDKLNIVMEKKE</sequence>
<evidence type="ECO:0000256" key="2">
    <source>
        <dbReference type="ARBA" id="ARBA00008017"/>
    </source>
</evidence>
<evidence type="ECO:0000259" key="9">
    <source>
        <dbReference type="Pfam" id="PF21082"/>
    </source>
</evidence>
<dbReference type="Pfam" id="PF00924">
    <property type="entry name" value="MS_channel_2nd"/>
    <property type="match status" value="1"/>
</dbReference>
<accession>A0A6M1T2Z3</accession>
<comment type="subcellular location">
    <subcellularLocation>
        <location evidence="1">Cell membrane</location>
        <topology evidence="1">Multi-pass membrane protein</topology>
    </subcellularLocation>
</comment>
<evidence type="ECO:0000313" key="11">
    <source>
        <dbReference type="Proteomes" id="UP000473278"/>
    </source>
</evidence>
<comment type="caution">
    <text evidence="10">The sequence shown here is derived from an EMBL/GenBank/DDBJ whole genome shotgun (WGS) entry which is preliminary data.</text>
</comment>
<dbReference type="InterPro" id="IPR045275">
    <property type="entry name" value="MscS_archaea/bacteria_type"/>
</dbReference>
<name>A0A6M1T2Z3_9BACT</name>
<dbReference type="GO" id="GO:0005886">
    <property type="term" value="C:plasma membrane"/>
    <property type="evidence" value="ECO:0007669"/>
    <property type="project" value="UniProtKB-SubCell"/>
</dbReference>
<dbReference type="SUPFAM" id="SSF82689">
    <property type="entry name" value="Mechanosensitive channel protein MscS (YggB), C-terminal domain"/>
    <property type="match status" value="1"/>
</dbReference>
<dbReference type="EMBL" id="JAALLT010000002">
    <property type="protein sequence ID" value="NGP76375.1"/>
    <property type="molecule type" value="Genomic_DNA"/>
</dbReference>
<evidence type="ECO:0000256" key="5">
    <source>
        <dbReference type="ARBA" id="ARBA00022989"/>
    </source>
</evidence>
<comment type="similarity">
    <text evidence="2">Belongs to the MscS (TC 1.A.23) family.</text>
</comment>
<feature type="transmembrane region" description="Helical" evidence="7">
    <location>
        <begin position="83"/>
        <end position="104"/>
    </location>
</feature>
<keyword evidence="11" id="KW-1185">Reference proteome</keyword>
<dbReference type="Pfam" id="PF21082">
    <property type="entry name" value="MS_channel_3rd"/>
    <property type="match status" value="1"/>
</dbReference>
<dbReference type="InterPro" id="IPR023408">
    <property type="entry name" value="MscS_beta-dom_sf"/>
</dbReference>
<dbReference type="SUPFAM" id="SSF50182">
    <property type="entry name" value="Sm-like ribonucleoproteins"/>
    <property type="match status" value="1"/>
</dbReference>
<dbReference type="Gene3D" id="1.10.287.1260">
    <property type="match status" value="1"/>
</dbReference>
<protein>
    <submittedName>
        <fullName evidence="10">Mechanosensitive ion channel family protein</fullName>
    </submittedName>
</protein>
<dbReference type="GO" id="GO:0008381">
    <property type="term" value="F:mechanosensitive monoatomic ion channel activity"/>
    <property type="evidence" value="ECO:0007669"/>
    <property type="project" value="InterPro"/>
</dbReference>
<evidence type="ECO:0000256" key="6">
    <source>
        <dbReference type="ARBA" id="ARBA00023136"/>
    </source>
</evidence>
<dbReference type="InterPro" id="IPR006685">
    <property type="entry name" value="MscS_channel_2nd"/>
</dbReference>
<dbReference type="Gene3D" id="2.30.30.60">
    <property type="match status" value="1"/>
</dbReference>
<evidence type="ECO:0000313" key="10">
    <source>
        <dbReference type="EMBL" id="NGP76375.1"/>
    </source>
</evidence>
<keyword evidence="5 7" id="KW-1133">Transmembrane helix</keyword>
<dbReference type="InterPro" id="IPR011066">
    <property type="entry name" value="MscS_channel_C_sf"/>
</dbReference>
<organism evidence="10 11">
    <name type="scientific">Halalkalibaculum roseum</name>
    <dbReference type="NCBI Taxonomy" id="2709311"/>
    <lineage>
        <taxon>Bacteria</taxon>
        <taxon>Pseudomonadati</taxon>
        <taxon>Balneolota</taxon>
        <taxon>Balneolia</taxon>
        <taxon>Balneolales</taxon>
        <taxon>Balneolaceae</taxon>
        <taxon>Halalkalibaculum</taxon>
    </lineage>
</organism>
<evidence type="ECO:0000256" key="1">
    <source>
        <dbReference type="ARBA" id="ARBA00004651"/>
    </source>
</evidence>
<dbReference type="RefSeq" id="WP_165140668.1">
    <property type="nucleotide sequence ID" value="NZ_JAALLT010000002.1"/>
</dbReference>
<evidence type="ECO:0000256" key="7">
    <source>
        <dbReference type="SAM" id="Phobius"/>
    </source>
</evidence>
<feature type="transmembrane region" description="Helical" evidence="7">
    <location>
        <begin position="21"/>
        <end position="39"/>
    </location>
</feature>
<dbReference type="PANTHER" id="PTHR30221">
    <property type="entry name" value="SMALL-CONDUCTANCE MECHANOSENSITIVE CHANNEL"/>
    <property type="match status" value="1"/>
</dbReference>
<feature type="domain" description="Mechanosensitive ion channel MscS C-terminal" evidence="9">
    <location>
        <begin position="181"/>
        <end position="245"/>
    </location>
</feature>
<dbReference type="Gene3D" id="3.30.70.100">
    <property type="match status" value="1"/>
</dbReference>
<dbReference type="InterPro" id="IPR011014">
    <property type="entry name" value="MscS_channel_TM-2"/>
</dbReference>
<evidence type="ECO:0000256" key="3">
    <source>
        <dbReference type="ARBA" id="ARBA00022475"/>
    </source>
</evidence>
<dbReference type="InterPro" id="IPR010920">
    <property type="entry name" value="LSM_dom_sf"/>
</dbReference>
<feature type="domain" description="Mechanosensitive ion channel MscS" evidence="8">
    <location>
        <begin position="109"/>
        <end position="173"/>
    </location>
</feature>
<gene>
    <name evidence="10" type="ORF">G3570_07015</name>
</gene>
<dbReference type="InterPro" id="IPR049278">
    <property type="entry name" value="MS_channel_C"/>
</dbReference>
<keyword evidence="3" id="KW-1003">Cell membrane</keyword>
<proteinExistence type="inferred from homology"/>
<dbReference type="PANTHER" id="PTHR30221:SF1">
    <property type="entry name" value="SMALL-CONDUCTANCE MECHANOSENSITIVE CHANNEL"/>
    <property type="match status" value="1"/>
</dbReference>
<evidence type="ECO:0000259" key="8">
    <source>
        <dbReference type="Pfam" id="PF00924"/>
    </source>
</evidence>
<dbReference type="AlphaFoldDB" id="A0A6M1T2Z3"/>
<dbReference type="Proteomes" id="UP000473278">
    <property type="component" value="Unassembled WGS sequence"/>
</dbReference>